<dbReference type="EC" id="3.5.-.-" evidence="2"/>
<dbReference type="Pfam" id="PF01042">
    <property type="entry name" value="Ribonuc_L-PSP"/>
    <property type="match status" value="1"/>
</dbReference>
<keyword evidence="2" id="KW-0378">Hydrolase</keyword>
<sequence length="127" mass="13076">MPAPVGPYSPLVLAGPLAVCSGQLGLRPGASGPELVPGGTGPEATQALANVAEVLAEAGLGWEDVVKVTVFLTDMADYQELNRRYAEALGPARPARTVVAVAGLPLGAKVEVEVWARLPQDPADPKR</sequence>
<dbReference type="SUPFAM" id="SSF55298">
    <property type="entry name" value="YjgF-like"/>
    <property type="match status" value="1"/>
</dbReference>
<dbReference type="InterPro" id="IPR006175">
    <property type="entry name" value="YjgF/YER057c/UK114"/>
</dbReference>
<dbReference type="EMBL" id="JBHLYQ010000028">
    <property type="protein sequence ID" value="MFC0081372.1"/>
    <property type="molecule type" value="Genomic_DNA"/>
</dbReference>
<keyword evidence="3" id="KW-1185">Reference proteome</keyword>
<gene>
    <name evidence="2" type="ORF">ACFFRE_04275</name>
</gene>
<comment type="caution">
    <text evidence="2">The sequence shown here is derived from an EMBL/GenBank/DDBJ whole genome shotgun (WGS) entry which is preliminary data.</text>
</comment>
<name>A0ABV6C549_9ACTN</name>
<dbReference type="InterPro" id="IPR035959">
    <property type="entry name" value="RutC-like_sf"/>
</dbReference>
<proteinExistence type="inferred from homology"/>
<comment type="similarity">
    <text evidence="1">Belongs to the RutC family.</text>
</comment>
<dbReference type="PANTHER" id="PTHR11803">
    <property type="entry name" value="2-IMINOBUTANOATE/2-IMINOPROPANOATE DEAMINASE RIDA"/>
    <property type="match status" value="1"/>
</dbReference>
<dbReference type="CDD" id="cd00448">
    <property type="entry name" value="YjgF_YER057c_UK114_family"/>
    <property type="match status" value="1"/>
</dbReference>
<dbReference type="Proteomes" id="UP001589788">
    <property type="component" value="Unassembled WGS sequence"/>
</dbReference>
<dbReference type="GO" id="GO:0016787">
    <property type="term" value="F:hydrolase activity"/>
    <property type="evidence" value="ECO:0007669"/>
    <property type="project" value="UniProtKB-KW"/>
</dbReference>
<reference evidence="2 3" key="1">
    <citation type="submission" date="2024-09" db="EMBL/GenBank/DDBJ databases">
        <authorList>
            <person name="Sun Q."/>
            <person name="Mori K."/>
        </authorList>
    </citation>
    <scope>NUCLEOTIDE SEQUENCE [LARGE SCALE GENOMIC DNA]</scope>
    <source>
        <strain evidence="2 3">JCM 15389</strain>
    </source>
</reference>
<dbReference type="PANTHER" id="PTHR11803:SF58">
    <property type="entry name" value="PROTEIN HMF1-RELATED"/>
    <property type="match status" value="1"/>
</dbReference>
<dbReference type="RefSeq" id="WP_377788579.1">
    <property type="nucleotide sequence ID" value="NZ_JBHLYQ010000028.1"/>
</dbReference>
<accession>A0ABV6C549</accession>
<protein>
    <submittedName>
        <fullName evidence="2">RidA family protein</fullName>
        <ecNumber evidence="2">3.5.-.-</ecNumber>
    </submittedName>
</protein>
<dbReference type="Gene3D" id="3.30.1330.40">
    <property type="entry name" value="RutC-like"/>
    <property type="match status" value="1"/>
</dbReference>
<evidence type="ECO:0000313" key="2">
    <source>
        <dbReference type="EMBL" id="MFC0081372.1"/>
    </source>
</evidence>
<evidence type="ECO:0000256" key="1">
    <source>
        <dbReference type="ARBA" id="ARBA00010552"/>
    </source>
</evidence>
<organism evidence="2 3">
    <name type="scientific">Aciditerrimonas ferrireducens</name>
    <dbReference type="NCBI Taxonomy" id="667306"/>
    <lineage>
        <taxon>Bacteria</taxon>
        <taxon>Bacillati</taxon>
        <taxon>Actinomycetota</taxon>
        <taxon>Acidimicrobiia</taxon>
        <taxon>Acidimicrobiales</taxon>
        <taxon>Acidimicrobiaceae</taxon>
        <taxon>Aciditerrimonas</taxon>
    </lineage>
</organism>
<evidence type="ECO:0000313" key="3">
    <source>
        <dbReference type="Proteomes" id="UP001589788"/>
    </source>
</evidence>